<feature type="domain" description="Type II secretion system protein GspF" evidence="14">
    <location>
        <begin position="255"/>
        <end position="377"/>
    </location>
</feature>
<dbReference type="InterPro" id="IPR001992">
    <property type="entry name" value="T2SS_GspF/T4SS_PilC_CS"/>
</dbReference>
<comment type="subcellular location">
    <subcellularLocation>
        <location evidence="2">Cell inner membrane</location>
        <topology evidence="2">Multi-pass membrane protein</topology>
    </subcellularLocation>
    <subcellularLocation>
        <location evidence="11">Cell membrane</location>
        <topology evidence="11">Multi-pass membrane protein</topology>
    </subcellularLocation>
</comment>
<evidence type="ECO:0000256" key="3">
    <source>
        <dbReference type="ARBA" id="ARBA00005745"/>
    </source>
</evidence>
<evidence type="ECO:0000256" key="2">
    <source>
        <dbReference type="ARBA" id="ARBA00004429"/>
    </source>
</evidence>
<keyword evidence="16" id="KW-1185">Reference proteome</keyword>
<evidence type="ECO:0000256" key="6">
    <source>
        <dbReference type="ARBA" id="ARBA00022519"/>
    </source>
</evidence>
<dbReference type="GO" id="GO:0005886">
    <property type="term" value="C:plasma membrane"/>
    <property type="evidence" value="ECO:0007669"/>
    <property type="project" value="UniProtKB-SubCell"/>
</dbReference>
<dbReference type="PANTHER" id="PTHR30012:SF0">
    <property type="entry name" value="TYPE II SECRETION SYSTEM PROTEIN F-RELATED"/>
    <property type="match status" value="1"/>
</dbReference>
<dbReference type="InterPro" id="IPR042094">
    <property type="entry name" value="T2SS_GspF_sf"/>
</dbReference>
<protein>
    <recommendedName>
        <fullName evidence="10">General secretion pathway protein F</fullName>
    </recommendedName>
</protein>
<dbReference type="GO" id="GO:0009306">
    <property type="term" value="P:protein secretion"/>
    <property type="evidence" value="ECO:0007669"/>
    <property type="project" value="InterPro"/>
</dbReference>
<dbReference type="FunFam" id="1.20.81.30:FF:000001">
    <property type="entry name" value="Type II secretion system protein F"/>
    <property type="match status" value="2"/>
</dbReference>
<evidence type="ECO:0000256" key="7">
    <source>
        <dbReference type="ARBA" id="ARBA00022692"/>
    </source>
</evidence>
<dbReference type="Gene3D" id="1.20.81.30">
    <property type="entry name" value="Type II secretion system (T2SS), domain F"/>
    <property type="match status" value="2"/>
</dbReference>
<evidence type="ECO:0000256" key="9">
    <source>
        <dbReference type="ARBA" id="ARBA00023136"/>
    </source>
</evidence>
<sequence length="386" mass="42286">MATSTAAAPGRSSSMSGKKKVSFWESQRLAKVKQYEKQAKRKKIKLDQLTIFTQQLSSMLEAGLPLVSALEALQDQTEDPVFQIIIRNVRHDVSGGTAFSEAVTKYPNAFPNLFTSMVEAGEASGGLASILGKVAIYFEDTVKLTKKVKSAMTYPIAVIALAVALVQVLLIFVIPVFADMFSSFGKELPKPTLLLIATSNFLKSYIIYLIIGFIGLWYLIKRIVKTPRGRRAKDVFFMKVPILGDLLQKIALSRFCRTYAILLRSGVPILRTLEIVSNASGNTYIERSCKDISRNISQGGQLSETIADIPYFPPTVKHMARAGEQTGNVDGMMGKIADFYDAEIETTVDSLTSLMEPALIVFLGIVIGSIVMAMFLPIFNLAGAIS</sequence>
<dbReference type="Pfam" id="PF00482">
    <property type="entry name" value="T2SSF"/>
    <property type="match status" value="2"/>
</dbReference>
<feature type="compositionally biased region" description="Polar residues" evidence="12">
    <location>
        <begin position="1"/>
        <end position="16"/>
    </location>
</feature>
<evidence type="ECO:0000256" key="5">
    <source>
        <dbReference type="ARBA" id="ARBA00022475"/>
    </source>
</evidence>
<comment type="similarity">
    <text evidence="3 11">Belongs to the GSP F family.</text>
</comment>
<keyword evidence="6" id="KW-0997">Cell inner membrane</keyword>
<feature type="domain" description="Type II secretion system protein GspF" evidence="14">
    <location>
        <begin position="52"/>
        <end position="175"/>
    </location>
</feature>
<keyword evidence="8 13" id="KW-1133">Transmembrane helix</keyword>
<evidence type="ECO:0000256" key="12">
    <source>
        <dbReference type="SAM" id="MobiDB-lite"/>
    </source>
</evidence>
<evidence type="ECO:0000256" key="8">
    <source>
        <dbReference type="ARBA" id="ARBA00022989"/>
    </source>
</evidence>
<dbReference type="RefSeq" id="WP_163963744.1">
    <property type="nucleotide sequence ID" value="NZ_JAAGNX010000002.1"/>
</dbReference>
<dbReference type="AlphaFoldDB" id="A0A6B2M1N2"/>
<evidence type="ECO:0000256" key="4">
    <source>
        <dbReference type="ARBA" id="ARBA00022448"/>
    </source>
</evidence>
<feature type="transmembrane region" description="Helical" evidence="13">
    <location>
        <begin position="359"/>
        <end position="379"/>
    </location>
</feature>
<dbReference type="EMBL" id="JAAGNX010000002">
    <property type="protein sequence ID" value="NDV62119.1"/>
    <property type="molecule type" value="Genomic_DNA"/>
</dbReference>
<gene>
    <name evidence="15" type="ORF">G0Q06_06640</name>
</gene>
<evidence type="ECO:0000256" key="11">
    <source>
        <dbReference type="RuleBase" id="RU003923"/>
    </source>
</evidence>
<dbReference type="PROSITE" id="PS00874">
    <property type="entry name" value="T2SP_F"/>
    <property type="match status" value="1"/>
</dbReference>
<proteinExistence type="inferred from homology"/>
<name>A0A6B2M1N2_9BACT</name>
<evidence type="ECO:0000259" key="14">
    <source>
        <dbReference type="Pfam" id="PF00482"/>
    </source>
</evidence>
<reference evidence="15 16" key="1">
    <citation type="submission" date="2020-02" db="EMBL/GenBank/DDBJ databases">
        <title>Albibacoteraceae fam. nov., the first described family within the subdivision 4 Verrucomicrobia.</title>
        <authorList>
            <person name="Xi F."/>
        </authorList>
    </citation>
    <scope>NUCLEOTIDE SEQUENCE [LARGE SCALE GENOMIC DNA]</scope>
    <source>
        <strain evidence="15 16">CK1056</strain>
    </source>
</reference>
<keyword evidence="7 11" id="KW-0812">Transmembrane</keyword>
<feature type="transmembrane region" description="Helical" evidence="13">
    <location>
        <begin position="156"/>
        <end position="181"/>
    </location>
</feature>
<keyword evidence="5" id="KW-1003">Cell membrane</keyword>
<evidence type="ECO:0000256" key="10">
    <source>
        <dbReference type="ARBA" id="ARBA00030750"/>
    </source>
</evidence>
<keyword evidence="4 11" id="KW-0813">Transport</keyword>
<evidence type="ECO:0000313" key="15">
    <source>
        <dbReference type="EMBL" id="NDV62119.1"/>
    </source>
</evidence>
<organism evidence="15 16">
    <name type="scientific">Oceanipulchritudo coccoides</name>
    <dbReference type="NCBI Taxonomy" id="2706888"/>
    <lineage>
        <taxon>Bacteria</taxon>
        <taxon>Pseudomonadati</taxon>
        <taxon>Verrucomicrobiota</taxon>
        <taxon>Opitutia</taxon>
        <taxon>Puniceicoccales</taxon>
        <taxon>Oceanipulchritudinaceae</taxon>
        <taxon>Oceanipulchritudo</taxon>
    </lineage>
</organism>
<feature type="transmembrane region" description="Helical" evidence="13">
    <location>
        <begin position="201"/>
        <end position="220"/>
    </location>
</feature>
<accession>A0A6B2M1N2</accession>
<feature type="region of interest" description="Disordered" evidence="12">
    <location>
        <begin position="1"/>
        <end position="21"/>
    </location>
</feature>
<evidence type="ECO:0000256" key="1">
    <source>
        <dbReference type="ARBA" id="ARBA00002684"/>
    </source>
</evidence>
<keyword evidence="9 13" id="KW-0472">Membrane</keyword>
<dbReference type="Proteomes" id="UP000478417">
    <property type="component" value="Unassembled WGS sequence"/>
</dbReference>
<dbReference type="PRINTS" id="PR00812">
    <property type="entry name" value="BCTERIALGSPF"/>
</dbReference>
<dbReference type="PANTHER" id="PTHR30012">
    <property type="entry name" value="GENERAL SECRETION PATHWAY PROTEIN"/>
    <property type="match status" value="1"/>
</dbReference>
<comment type="caution">
    <text evidence="15">The sequence shown here is derived from an EMBL/GenBank/DDBJ whole genome shotgun (WGS) entry which is preliminary data.</text>
</comment>
<comment type="function">
    <text evidence="1">Component of the type II secretion system inner membrane complex required for the energy-dependent secretion of extracellular factors such as proteases and toxins from the periplasm.</text>
</comment>
<evidence type="ECO:0000313" key="16">
    <source>
        <dbReference type="Proteomes" id="UP000478417"/>
    </source>
</evidence>
<dbReference type="InterPro" id="IPR003004">
    <property type="entry name" value="GspF/PilC"/>
</dbReference>
<dbReference type="InterPro" id="IPR018076">
    <property type="entry name" value="T2SS_GspF_dom"/>
</dbReference>
<evidence type="ECO:0000256" key="13">
    <source>
        <dbReference type="SAM" id="Phobius"/>
    </source>
</evidence>